<sequence length="142" mass="15928">MRRIDRFDEYMRYSGLNDNKVTNQLGLSIGILGKSRKEGRDLSDRVIDKILKFYGDLNHIWLLTGEGEMLSESNVQTSEGNTGSGIVGNNVQGGGINNNHVNGGGISQNDDDVLHKMLDIIREKDAEIRRLTDIILKERARE</sequence>
<accession>W2CBB1</accession>
<dbReference type="Proteomes" id="UP000018872">
    <property type="component" value="Unassembled WGS sequence"/>
</dbReference>
<gene>
    <name evidence="1" type="ORF">T229_12485</name>
</gene>
<proteinExistence type="predicted"/>
<protein>
    <submittedName>
        <fullName evidence="1">Uncharacterized protein</fullName>
    </submittedName>
</protein>
<evidence type="ECO:0000313" key="1">
    <source>
        <dbReference type="EMBL" id="ETK03761.1"/>
    </source>
</evidence>
<dbReference type="EMBL" id="AYYC01000731">
    <property type="protein sequence ID" value="ETK03761.1"/>
    <property type="molecule type" value="Genomic_DNA"/>
</dbReference>
<reference evidence="1 2" key="1">
    <citation type="submission" date="2013-11" db="EMBL/GenBank/DDBJ databases">
        <title>Single cell genomics of uncultured Tannerella BU063 (oral taxon 286).</title>
        <authorList>
            <person name="Beall C.J."/>
            <person name="Campbell A.G."/>
            <person name="Griffen A.L."/>
            <person name="Podar M."/>
            <person name="Leys E.J."/>
        </authorList>
    </citation>
    <scope>NUCLEOTIDE SEQUENCE [LARGE SCALE GENOMIC DNA]</scope>
    <source>
        <strain evidence="1">Cell 5</strain>
    </source>
</reference>
<dbReference type="PATRIC" id="fig|1410950.3.peg.1900"/>
<name>W2CBB1_9BACT</name>
<evidence type="ECO:0000313" key="2">
    <source>
        <dbReference type="Proteomes" id="UP000018872"/>
    </source>
</evidence>
<dbReference type="AlphaFoldDB" id="W2CBB1"/>
<comment type="caution">
    <text evidence="1">The sequence shown here is derived from an EMBL/GenBank/DDBJ whole genome shotgun (WGS) entry which is preliminary data.</text>
</comment>
<organism evidence="1 2">
    <name type="scientific">Tannerella sp. oral taxon BU063 isolate Cell 5</name>
    <dbReference type="NCBI Taxonomy" id="1410950"/>
    <lineage>
        <taxon>Bacteria</taxon>
        <taxon>Pseudomonadati</taxon>
        <taxon>Bacteroidota</taxon>
        <taxon>Bacteroidia</taxon>
        <taxon>Bacteroidales</taxon>
        <taxon>Tannerellaceae</taxon>
        <taxon>Tannerella</taxon>
    </lineage>
</organism>